<comment type="caution">
    <text evidence="2">The sequence shown here is derived from an EMBL/GenBank/DDBJ whole genome shotgun (WGS) entry which is preliminary data.</text>
</comment>
<feature type="transmembrane region" description="Helical" evidence="1">
    <location>
        <begin position="7"/>
        <end position="24"/>
    </location>
</feature>
<dbReference type="EMBL" id="JAAMPC010000011">
    <property type="protein sequence ID" value="KAG2284101.1"/>
    <property type="molecule type" value="Genomic_DNA"/>
</dbReference>
<keyword evidence="1" id="KW-0812">Transmembrane</keyword>
<dbReference type="AlphaFoldDB" id="A0A8X7UNJ5"/>
<evidence type="ECO:0000256" key="1">
    <source>
        <dbReference type="SAM" id="Phobius"/>
    </source>
</evidence>
<reference evidence="2 3" key="1">
    <citation type="submission" date="2020-02" db="EMBL/GenBank/DDBJ databases">
        <authorList>
            <person name="Ma Q."/>
            <person name="Huang Y."/>
            <person name="Song X."/>
            <person name="Pei D."/>
        </authorList>
    </citation>
    <scope>NUCLEOTIDE SEQUENCE [LARGE SCALE GENOMIC DNA]</scope>
    <source>
        <strain evidence="2">Sxm20200214</strain>
        <tissue evidence="2">Leaf</tissue>
    </source>
</reference>
<keyword evidence="1" id="KW-1133">Transmembrane helix</keyword>
<sequence length="68" mass="7941">MSSTSPLFVLMVACGIIPTTKYLWNGNPLVILLSLVEARCWMQLLLGTMNFLGRWRILLKHFRRLCFR</sequence>
<keyword evidence="3" id="KW-1185">Reference proteome</keyword>
<gene>
    <name evidence="2" type="ORF">Bca52824_055321</name>
</gene>
<proteinExistence type="predicted"/>
<keyword evidence="1" id="KW-0472">Membrane</keyword>
<protein>
    <submittedName>
        <fullName evidence="2">Uncharacterized protein</fullName>
    </submittedName>
</protein>
<dbReference type="Proteomes" id="UP000886595">
    <property type="component" value="Unassembled WGS sequence"/>
</dbReference>
<name>A0A8X7UNJ5_BRACI</name>
<evidence type="ECO:0000313" key="3">
    <source>
        <dbReference type="Proteomes" id="UP000886595"/>
    </source>
</evidence>
<accession>A0A8X7UNJ5</accession>
<evidence type="ECO:0000313" key="2">
    <source>
        <dbReference type="EMBL" id="KAG2284101.1"/>
    </source>
</evidence>
<feature type="transmembrane region" description="Helical" evidence="1">
    <location>
        <begin position="30"/>
        <end position="53"/>
    </location>
</feature>
<organism evidence="2 3">
    <name type="scientific">Brassica carinata</name>
    <name type="common">Ethiopian mustard</name>
    <name type="synonym">Abyssinian cabbage</name>
    <dbReference type="NCBI Taxonomy" id="52824"/>
    <lineage>
        <taxon>Eukaryota</taxon>
        <taxon>Viridiplantae</taxon>
        <taxon>Streptophyta</taxon>
        <taxon>Embryophyta</taxon>
        <taxon>Tracheophyta</taxon>
        <taxon>Spermatophyta</taxon>
        <taxon>Magnoliopsida</taxon>
        <taxon>eudicotyledons</taxon>
        <taxon>Gunneridae</taxon>
        <taxon>Pentapetalae</taxon>
        <taxon>rosids</taxon>
        <taxon>malvids</taxon>
        <taxon>Brassicales</taxon>
        <taxon>Brassicaceae</taxon>
        <taxon>Brassiceae</taxon>
        <taxon>Brassica</taxon>
    </lineage>
</organism>